<protein>
    <submittedName>
        <fullName evidence="1">Uncharacterized protein</fullName>
    </submittedName>
</protein>
<gene>
    <name evidence="1" type="ORF">CAUJ_LOCUS2648</name>
</gene>
<accession>A0A8S1GU02</accession>
<dbReference type="Proteomes" id="UP000835052">
    <property type="component" value="Unassembled WGS sequence"/>
</dbReference>
<dbReference type="AlphaFoldDB" id="A0A8S1GU02"/>
<proteinExistence type="predicted"/>
<evidence type="ECO:0000313" key="1">
    <source>
        <dbReference type="EMBL" id="CAD6186729.1"/>
    </source>
</evidence>
<dbReference type="EMBL" id="CAJGYM010000005">
    <property type="protein sequence ID" value="CAD6186729.1"/>
    <property type="molecule type" value="Genomic_DNA"/>
</dbReference>
<reference evidence="1" key="1">
    <citation type="submission" date="2020-10" db="EMBL/GenBank/DDBJ databases">
        <authorList>
            <person name="Kikuchi T."/>
        </authorList>
    </citation>
    <scope>NUCLEOTIDE SEQUENCE</scope>
    <source>
        <strain evidence="1">NKZ352</strain>
    </source>
</reference>
<dbReference type="OrthoDB" id="6334544at2759"/>
<dbReference type="GO" id="GO:0003713">
    <property type="term" value="F:transcription coactivator activity"/>
    <property type="evidence" value="ECO:0007669"/>
    <property type="project" value="InterPro"/>
</dbReference>
<keyword evidence="2" id="KW-1185">Reference proteome</keyword>
<evidence type="ECO:0000313" key="2">
    <source>
        <dbReference type="Proteomes" id="UP000835052"/>
    </source>
</evidence>
<dbReference type="GO" id="GO:0009725">
    <property type="term" value="P:response to hormone"/>
    <property type="evidence" value="ECO:0007669"/>
    <property type="project" value="TreeGrafter"/>
</dbReference>
<dbReference type="InterPro" id="IPR039947">
    <property type="entry name" value="NCoA-4"/>
</dbReference>
<dbReference type="GO" id="GO:0006879">
    <property type="term" value="P:intracellular iron ion homeostasis"/>
    <property type="evidence" value="ECO:0007669"/>
    <property type="project" value="InterPro"/>
</dbReference>
<sequence length="398" mass="44847">MSENSSSHGHAQRLMQLENYATRIAATKALLRSNSEQARDEVASAVSAQISLVRSREQQLLAELCRVHRAKEAKIAEKQKLLYQHIGACQQAIETLRQNKDANPIAPLPELNGLNLNELEDVRVEFEADLLAVRHQLNRFGKVNSGRKCSRRPPQTVGHSLPMELEHYDEDIWLSKKYFAGNPAVVPVAPVDLVDGWLSKLSSEQGNVERSNEEMEATFESVDFSESASSFEIVRPSSRADVELSAPGDVLSKEFMESLRRPMCEWLLRVASSAKEQEVQQVQPTDIPLPTTTGNYQFEDVIRNIQWSNNTKWVAKNQDFEEEQSCVTASTVRPSEDSQKVDDASTTSEETLIANLVTLFERSISGMSTPDEPVRLEDVAAWREILRQMHSSTAWLRR</sequence>
<name>A0A8S1GU02_9PELO</name>
<organism evidence="1 2">
    <name type="scientific">Caenorhabditis auriculariae</name>
    <dbReference type="NCBI Taxonomy" id="2777116"/>
    <lineage>
        <taxon>Eukaryota</taxon>
        <taxon>Metazoa</taxon>
        <taxon>Ecdysozoa</taxon>
        <taxon>Nematoda</taxon>
        <taxon>Chromadorea</taxon>
        <taxon>Rhabditida</taxon>
        <taxon>Rhabditina</taxon>
        <taxon>Rhabditomorpha</taxon>
        <taxon>Rhabditoidea</taxon>
        <taxon>Rhabditidae</taxon>
        <taxon>Peloderinae</taxon>
        <taxon>Caenorhabditis</taxon>
    </lineage>
</organism>
<dbReference type="PANTHER" id="PTHR17085">
    <property type="entry name" value="NUCLEAR RECEPTOR COACTIVATOR 4"/>
    <property type="match status" value="1"/>
</dbReference>
<comment type="caution">
    <text evidence="1">The sequence shown here is derived from an EMBL/GenBank/DDBJ whole genome shotgun (WGS) entry which is preliminary data.</text>
</comment>
<dbReference type="PANTHER" id="PTHR17085:SF3">
    <property type="entry name" value="NUCLEAR RECEPTOR COACTIVATOR 4"/>
    <property type="match status" value="1"/>
</dbReference>